<proteinExistence type="predicted"/>
<dbReference type="GO" id="GO:0004519">
    <property type="term" value="F:endonuclease activity"/>
    <property type="evidence" value="ECO:0007669"/>
    <property type="project" value="UniProtKB-KW"/>
</dbReference>
<keyword evidence="3" id="KW-0540">Nuclease</keyword>
<dbReference type="RefSeq" id="WP_213110894.1">
    <property type="nucleotide sequence ID" value="NZ_JAGYPJ010000001.1"/>
</dbReference>
<comment type="caution">
    <text evidence="3">The sequence shown here is derived from an EMBL/GenBank/DDBJ whole genome shotgun (WGS) entry which is preliminary data.</text>
</comment>
<dbReference type="InterPro" id="IPR003615">
    <property type="entry name" value="HNH_nuc"/>
</dbReference>
<reference evidence="3 4" key="1">
    <citation type="submission" date="2021-05" db="EMBL/GenBank/DDBJ databases">
        <title>Novel Bacillus species.</title>
        <authorList>
            <person name="Liu G."/>
        </authorList>
    </citation>
    <scope>NUCLEOTIDE SEQUENCE [LARGE SCALE GENOMIC DNA]</scope>
    <source>
        <strain evidence="3 4">FJAT-49732</strain>
    </source>
</reference>
<dbReference type="GO" id="GO:0008270">
    <property type="term" value="F:zinc ion binding"/>
    <property type="evidence" value="ECO:0007669"/>
    <property type="project" value="InterPro"/>
</dbReference>
<sequence>MSFRPYSKAEQLNVKEKPSPKKKRYPKKKKKRHQPLKPEIYKDRLIPKRSTRGRITSKEYNEALRQHGEYCFLCGTTAGLEAHHVKFRSDGGRGQWRNIRFLCSEHHRGENSPHKNENIRKRLEKLHESLYGPFYWCDKYDLFLGNLIPNTTEEAFEEFMEKEAKKLNGSAE</sequence>
<dbReference type="AlphaFoldDB" id="A0A942YM44"/>
<keyword evidence="3" id="KW-0255">Endonuclease</keyword>
<keyword evidence="3" id="KW-0378">Hydrolase</keyword>
<dbReference type="Gene3D" id="1.10.30.50">
    <property type="match status" value="1"/>
</dbReference>
<dbReference type="Pfam" id="PF01844">
    <property type="entry name" value="HNH"/>
    <property type="match status" value="1"/>
</dbReference>
<evidence type="ECO:0000259" key="2">
    <source>
        <dbReference type="SMART" id="SM00507"/>
    </source>
</evidence>
<feature type="domain" description="HNH nuclease" evidence="2">
    <location>
        <begin position="58"/>
        <end position="108"/>
    </location>
</feature>
<evidence type="ECO:0000256" key="1">
    <source>
        <dbReference type="SAM" id="MobiDB-lite"/>
    </source>
</evidence>
<dbReference type="GO" id="GO:0003676">
    <property type="term" value="F:nucleic acid binding"/>
    <property type="evidence" value="ECO:0007669"/>
    <property type="project" value="InterPro"/>
</dbReference>
<organism evidence="3 4">
    <name type="scientific">Lederbergia citrisecunda</name>
    <dbReference type="NCBI Taxonomy" id="2833583"/>
    <lineage>
        <taxon>Bacteria</taxon>
        <taxon>Bacillati</taxon>
        <taxon>Bacillota</taxon>
        <taxon>Bacilli</taxon>
        <taxon>Bacillales</taxon>
        <taxon>Bacillaceae</taxon>
        <taxon>Lederbergia</taxon>
    </lineage>
</organism>
<name>A0A942YM44_9BACI</name>
<dbReference type="CDD" id="cd00085">
    <property type="entry name" value="HNHc"/>
    <property type="match status" value="1"/>
</dbReference>
<dbReference type="SMART" id="SM00507">
    <property type="entry name" value="HNHc"/>
    <property type="match status" value="1"/>
</dbReference>
<protein>
    <submittedName>
        <fullName evidence="3">HNH endonuclease</fullName>
    </submittedName>
</protein>
<dbReference type="InterPro" id="IPR002711">
    <property type="entry name" value="HNH"/>
</dbReference>
<dbReference type="EMBL" id="JAGYPJ010000001">
    <property type="protein sequence ID" value="MBS4200300.1"/>
    <property type="molecule type" value="Genomic_DNA"/>
</dbReference>
<gene>
    <name evidence="3" type="ORF">KHA93_11725</name>
</gene>
<dbReference type="Proteomes" id="UP000682713">
    <property type="component" value="Unassembled WGS sequence"/>
</dbReference>
<keyword evidence="4" id="KW-1185">Reference proteome</keyword>
<evidence type="ECO:0000313" key="4">
    <source>
        <dbReference type="Proteomes" id="UP000682713"/>
    </source>
</evidence>
<feature type="region of interest" description="Disordered" evidence="1">
    <location>
        <begin position="1"/>
        <end position="40"/>
    </location>
</feature>
<feature type="compositionally biased region" description="Basic residues" evidence="1">
    <location>
        <begin position="20"/>
        <end position="35"/>
    </location>
</feature>
<accession>A0A942YM44</accession>
<evidence type="ECO:0000313" key="3">
    <source>
        <dbReference type="EMBL" id="MBS4200300.1"/>
    </source>
</evidence>